<evidence type="ECO:0000313" key="10">
    <source>
        <dbReference type="EnsemblMetazoa" id="XP_020910271.1"/>
    </source>
</evidence>
<dbReference type="Proteomes" id="UP000887567">
    <property type="component" value="Unplaced"/>
</dbReference>
<name>A0A913XV24_EXADI</name>
<dbReference type="OMA" id="KFAINVN"/>
<dbReference type="SMART" id="SM00175">
    <property type="entry name" value="RAB"/>
    <property type="match status" value="1"/>
</dbReference>
<evidence type="ECO:0000256" key="3">
    <source>
        <dbReference type="ARBA" id="ARBA00022481"/>
    </source>
</evidence>
<dbReference type="PROSITE" id="PS51421">
    <property type="entry name" value="RAS"/>
    <property type="match status" value="1"/>
</dbReference>
<dbReference type="FunFam" id="3.40.50.300:FF:000475">
    <property type="entry name" value="GTP-binding protein Rhes"/>
    <property type="match status" value="1"/>
</dbReference>
<dbReference type="GO" id="GO:0005525">
    <property type="term" value="F:GTP binding"/>
    <property type="evidence" value="ECO:0007669"/>
    <property type="project" value="UniProtKB-KW"/>
</dbReference>
<dbReference type="EnsemblMetazoa" id="XM_021054612.2">
    <property type="protein sequence ID" value="XP_020910271.1"/>
    <property type="gene ID" value="LOC110248112"/>
</dbReference>
<evidence type="ECO:0000313" key="11">
    <source>
        <dbReference type="Proteomes" id="UP000887567"/>
    </source>
</evidence>
<comment type="similarity">
    <text evidence="9">Belongs to the small GTPase superfamily. RasD family.</text>
</comment>
<dbReference type="KEGG" id="epa:110248112"/>
<dbReference type="PRINTS" id="PR00449">
    <property type="entry name" value="RASTRNSFRMNG"/>
</dbReference>
<keyword evidence="6" id="KW-0472">Membrane</keyword>
<dbReference type="InterPro" id="IPR001806">
    <property type="entry name" value="Small_GTPase"/>
</dbReference>
<dbReference type="RefSeq" id="XP_020910271.1">
    <property type="nucleotide sequence ID" value="XM_021054612.2"/>
</dbReference>
<evidence type="ECO:0000256" key="6">
    <source>
        <dbReference type="ARBA" id="ARBA00023136"/>
    </source>
</evidence>
<evidence type="ECO:0000256" key="4">
    <source>
        <dbReference type="ARBA" id="ARBA00022741"/>
    </source>
</evidence>
<dbReference type="OrthoDB" id="265044at2759"/>
<dbReference type="AlphaFoldDB" id="A0A913XV24"/>
<comment type="subcellular location">
    <subcellularLocation>
        <location evidence="1">Cell membrane</location>
        <topology evidence="1">Lipid-anchor</topology>
    </subcellularLocation>
</comment>
<reference evidence="10" key="1">
    <citation type="submission" date="2022-11" db="UniProtKB">
        <authorList>
            <consortium name="EnsemblMetazoa"/>
        </authorList>
    </citation>
    <scope>IDENTIFICATION</scope>
</reference>
<accession>A0A913XV24</accession>
<dbReference type="GO" id="GO:0003924">
    <property type="term" value="F:GTPase activity"/>
    <property type="evidence" value="ECO:0007669"/>
    <property type="project" value="InterPro"/>
</dbReference>
<dbReference type="Gene3D" id="3.40.50.300">
    <property type="entry name" value="P-loop containing nucleotide triphosphate hydrolases"/>
    <property type="match status" value="1"/>
</dbReference>
<dbReference type="InterPro" id="IPR052236">
    <property type="entry name" value="Small_GTPase_RasD"/>
</dbReference>
<dbReference type="SMART" id="SM00173">
    <property type="entry name" value="RAS"/>
    <property type="match status" value="1"/>
</dbReference>
<organism evidence="10 11">
    <name type="scientific">Exaiptasia diaphana</name>
    <name type="common">Tropical sea anemone</name>
    <name type="synonym">Aiptasia pulchella</name>
    <dbReference type="NCBI Taxonomy" id="2652724"/>
    <lineage>
        <taxon>Eukaryota</taxon>
        <taxon>Metazoa</taxon>
        <taxon>Cnidaria</taxon>
        <taxon>Anthozoa</taxon>
        <taxon>Hexacorallia</taxon>
        <taxon>Actiniaria</taxon>
        <taxon>Aiptasiidae</taxon>
        <taxon>Exaiptasia</taxon>
    </lineage>
</organism>
<protein>
    <submittedName>
        <fullName evidence="10">Uncharacterized protein</fullName>
    </submittedName>
</protein>
<dbReference type="PROSITE" id="PS51419">
    <property type="entry name" value="RAB"/>
    <property type="match status" value="1"/>
</dbReference>
<evidence type="ECO:0000256" key="7">
    <source>
        <dbReference type="ARBA" id="ARBA00023288"/>
    </source>
</evidence>
<dbReference type="SMART" id="SM00174">
    <property type="entry name" value="RHO"/>
    <property type="match status" value="1"/>
</dbReference>
<dbReference type="InterPro" id="IPR005225">
    <property type="entry name" value="Small_GTP-bd"/>
</dbReference>
<dbReference type="PANTHER" id="PTHR46149">
    <property type="entry name" value="MIP08469P"/>
    <property type="match status" value="1"/>
</dbReference>
<evidence type="ECO:0000256" key="1">
    <source>
        <dbReference type="ARBA" id="ARBA00004193"/>
    </source>
</evidence>
<dbReference type="GO" id="GO:0005886">
    <property type="term" value="C:plasma membrane"/>
    <property type="evidence" value="ECO:0007669"/>
    <property type="project" value="UniProtKB-SubCell"/>
</dbReference>
<evidence type="ECO:0000256" key="5">
    <source>
        <dbReference type="ARBA" id="ARBA00023134"/>
    </source>
</evidence>
<evidence type="ECO:0000256" key="2">
    <source>
        <dbReference type="ARBA" id="ARBA00022475"/>
    </source>
</evidence>
<keyword evidence="8" id="KW-0636">Prenylation</keyword>
<evidence type="ECO:0000256" key="9">
    <source>
        <dbReference type="ARBA" id="ARBA00038061"/>
    </source>
</evidence>
<keyword evidence="2" id="KW-1003">Cell membrane</keyword>
<keyword evidence="5" id="KW-0342">GTP-binding</keyword>
<dbReference type="NCBIfam" id="TIGR00231">
    <property type="entry name" value="small_GTP"/>
    <property type="match status" value="1"/>
</dbReference>
<evidence type="ECO:0000256" key="8">
    <source>
        <dbReference type="ARBA" id="ARBA00023289"/>
    </source>
</evidence>
<dbReference type="Pfam" id="PF00071">
    <property type="entry name" value="Ras"/>
    <property type="match status" value="1"/>
</dbReference>
<dbReference type="GeneID" id="110248112"/>
<keyword evidence="11" id="KW-1185">Reference proteome</keyword>
<sequence length="210" mass="23657">MKSKLRRLTLRDRLPRHASWEVLSLPRSVFKVVVLGAGGVGKTSLIQRFVMDDFPRYYTPTVEDIYEKTVSINKDFGAFFEILDTAGSYQFPAMRRLTIGRGDAFILVYSLSDDNSIEEVLRLRQEIIDIKGTSEVPVVIVGNKTDLVTKDKREKVRRKLSCLVGGENLIRSETSAKFAINVNGVFQALLGQIAVVSNERIRRISSSMTI</sequence>
<dbReference type="SUPFAM" id="SSF52540">
    <property type="entry name" value="P-loop containing nucleoside triphosphate hydrolases"/>
    <property type="match status" value="1"/>
</dbReference>
<proteinExistence type="inferred from homology"/>
<dbReference type="InterPro" id="IPR027417">
    <property type="entry name" value="P-loop_NTPase"/>
</dbReference>
<keyword evidence="7" id="KW-0449">Lipoprotein</keyword>
<keyword evidence="4" id="KW-0547">Nucleotide-binding</keyword>
<keyword evidence="3" id="KW-0488">Methylation</keyword>